<name>A0A8H6I7R0_9AGAR</name>
<accession>A0A8H6I7R0</accession>
<reference evidence="2 3" key="1">
    <citation type="submission" date="2020-07" db="EMBL/GenBank/DDBJ databases">
        <title>Comparative genomics of pyrophilous fungi reveals a link between fire events and developmental genes.</title>
        <authorList>
            <consortium name="DOE Joint Genome Institute"/>
            <person name="Steindorff A.S."/>
            <person name="Carver A."/>
            <person name="Calhoun S."/>
            <person name="Stillman K."/>
            <person name="Liu H."/>
            <person name="Lipzen A."/>
            <person name="Pangilinan J."/>
            <person name="Labutti K."/>
            <person name="Bruns T.D."/>
            <person name="Grigoriev I.V."/>
        </authorList>
    </citation>
    <scope>NUCLEOTIDE SEQUENCE [LARGE SCALE GENOMIC DNA]</scope>
    <source>
        <strain evidence="2 3">CBS 144469</strain>
    </source>
</reference>
<dbReference type="EMBL" id="JACGCI010000015">
    <property type="protein sequence ID" value="KAF6759434.1"/>
    <property type="molecule type" value="Genomic_DNA"/>
</dbReference>
<evidence type="ECO:0000313" key="2">
    <source>
        <dbReference type="EMBL" id="KAF6759434.1"/>
    </source>
</evidence>
<dbReference type="AlphaFoldDB" id="A0A8H6I7R0"/>
<sequence length="305" mass="34512">MAEIDYEATAPDFTTAEHAAARAALKAQIPTITDAIAAASLKAVWITQARAEEAARRRTMEEQEAAAAEQRRRDEEADEILRAAEAAERETAMREEMKKNKAKHMKIAVGVALPSDRPMNAPPAVMKRLKAGKYVPMWHFTDEGMKQGAKDITVEESTPLRVLEGGDGEGEVLLAAGSRSLVTKVKDDELTWEEFSVAGQRFIEAIRLAGWSSEHVAMFGRFYSAISLHKWRTEVDPMGIKRRALLIYAGAQRVLWHERLELDPETIEDLSVINLESLMWAKDDAYDRWRLRQEKERRNERVSRP</sequence>
<dbReference type="OrthoDB" id="2688210at2759"/>
<organism evidence="2 3">
    <name type="scientific">Ephemerocybe angulata</name>
    <dbReference type="NCBI Taxonomy" id="980116"/>
    <lineage>
        <taxon>Eukaryota</taxon>
        <taxon>Fungi</taxon>
        <taxon>Dikarya</taxon>
        <taxon>Basidiomycota</taxon>
        <taxon>Agaricomycotina</taxon>
        <taxon>Agaricomycetes</taxon>
        <taxon>Agaricomycetidae</taxon>
        <taxon>Agaricales</taxon>
        <taxon>Agaricineae</taxon>
        <taxon>Psathyrellaceae</taxon>
        <taxon>Ephemerocybe</taxon>
    </lineage>
</organism>
<comment type="caution">
    <text evidence="2">The sequence shown here is derived from an EMBL/GenBank/DDBJ whole genome shotgun (WGS) entry which is preliminary data.</text>
</comment>
<dbReference type="Proteomes" id="UP000521943">
    <property type="component" value="Unassembled WGS sequence"/>
</dbReference>
<keyword evidence="3" id="KW-1185">Reference proteome</keyword>
<evidence type="ECO:0000313" key="3">
    <source>
        <dbReference type="Proteomes" id="UP000521943"/>
    </source>
</evidence>
<evidence type="ECO:0000256" key="1">
    <source>
        <dbReference type="SAM" id="MobiDB-lite"/>
    </source>
</evidence>
<protein>
    <submittedName>
        <fullName evidence="2">Uncharacterized protein</fullName>
    </submittedName>
</protein>
<proteinExistence type="predicted"/>
<feature type="region of interest" description="Disordered" evidence="1">
    <location>
        <begin position="56"/>
        <end position="77"/>
    </location>
</feature>
<gene>
    <name evidence="2" type="ORF">DFP72DRAFT_135104</name>
</gene>